<feature type="transmembrane region" description="Helical" evidence="1">
    <location>
        <begin position="155"/>
        <end position="172"/>
    </location>
</feature>
<sequence length="599" mass="68338">MEKGDILSRTRLFIDLIILLILGNMFMIYEYTLLPLNLSFIYYSLVVAISIVIVDILRISSKVKNTTLMMMCIVLFYFSLKRGFISVLPDPLIGKLDTYCIYQVAKSIIDLSHIQSIEYYTGAASANSTMPIAPIFSAIASITTGISLPVIQKNIGSILSGILLPVVLYLTYKPLQSLTGFVEGKIAWVLLLSSPWLLGFLTWGHYAAYSTIFVSILVFILLIKYNEICGKYSNMNNMSLSLLWIIVSVVLAFTHTYMAIILLFVYLTWLIILYIYMRFSDSGNAVISNFANTFSIYMVFVLTHLIWISAQFYGFIFMINYMIETLKFGAPSRGILYYGTPQASPLVAIVLKYLGLFSLLLLSAVAILICVLYYKRIKHVTVHLLLYLSFLIISVVVILPYILDPKYGTDLFNRFFYLWYLGIAPFIGICYVRFYSERSVKKRIPKIFFEICMIFVIILGLLSATTPDFQDWGSPIVSGEDIRLNLSEWIAAGEFSDNINSDTCYGLRMGVFTIGLFKRMNYIQISPSVSNQNALVPPEHFEKINEYLKEKYCYLTKSIVMYPDISKYIIDKTSFEKGTNRYGSNILYSCGDVLLLYFY</sequence>
<feature type="transmembrane region" description="Helical" evidence="1">
    <location>
        <begin position="343"/>
        <end position="372"/>
    </location>
</feature>
<feature type="transmembrane region" description="Helical" evidence="1">
    <location>
        <begin position="297"/>
        <end position="323"/>
    </location>
</feature>
<feature type="transmembrane region" description="Helical" evidence="1">
    <location>
        <begin position="415"/>
        <end position="435"/>
    </location>
</feature>
<evidence type="ECO:0000256" key="1">
    <source>
        <dbReference type="SAM" id="Phobius"/>
    </source>
</evidence>
<dbReference type="HOGENOM" id="CLU_455497_0_0_9"/>
<dbReference type="AlphaFoldDB" id="A5D5B8"/>
<gene>
    <name evidence="2" type="ordered locus">PTH_0391</name>
</gene>
<protein>
    <submittedName>
        <fullName evidence="2">Hypothetical membrane protein</fullName>
    </submittedName>
</protein>
<dbReference type="EMBL" id="AP009389">
    <property type="protein sequence ID" value="BAF58572.1"/>
    <property type="molecule type" value="Genomic_DNA"/>
</dbReference>
<feature type="transmembrane region" description="Helical" evidence="1">
    <location>
        <begin position="235"/>
        <end position="253"/>
    </location>
</feature>
<keyword evidence="3" id="KW-1185">Reference proteome</keyword>
<feature type="transmembrane region" description="Helical" evidence="1">
    <location>
        <begin position="384"/>
        <end position="403"/>
    </location>
</feature>
<dbReference type="KEGG" id="pth:PTH_0391"/>
<evidence type="ECO:0000313" key="3">
    <source>
        <dbReference type="Proteomes" id="UP000006556"/>
    </source>
</evidence>
<feature type="transmembrane region" description="Helical" evidence="1">
    <location>
        <begin position="259"/>
        <end position="276"/>
    </location>
</feature>
<feature type="transmembrane region" description="Helical" evidence="1">
    <location>
        <begin position="12"/>
        <end position="34"/>
    </location>
</feature>
<feature type="transmembrane region" description="Helical" evidence="1">
    <location>
        <begin position="69"/>
        <end position="88"/>
    </location>
</feature>
<name>A5D5B8_PELTS</name>
<keyword evidence="1" id="KW-0812">Transmembrane</keyword>
<feature type="transmembrane region" description="Helical" evidence="1">
    <location>
        <begin position="203"/>
        <end position="223"/>
    </location>
</feature>
<accession>A5D5B8</accession>
<dbReference type="STRING" id="370438.PTH_0391"/>
<keyword evidence="1" id="KW-0472">Membrane</keyword>
<dbReference type="Proteomes" id="UP000006556">
    <property type="component" value="Chromosome"/>
</dbReference>
<reference evidence="3" key="1">
    <citation type="journal article" date="2008" name="Genome Res.">
        <title>The genome of Pelotomaculum thermopropionicum reveals niche-associated evolution in anaerobic microbiota.</title>
        <authorList>
            <person name="Kosaka T."/>
            <person name="Kato S."/>
            <person name="Shimoyama T."/>
            <person name="Ishii S."/>
            <person name="Abe T."/>
            <person name="Watanabe K."/>
        </authorList>
    </citation>
    <scope>NUCLEOTIDE SEQUENCE [LARGE SCALE GENOMIC DNA]</scope>
    <source>
        <strain evidence="3">DSM 13744 / JCM 10971 / SI</strain>
    </source>
</reference>
<feature type="transmembrane region" description="Helical" evidence="1">
    <location>
        <begin position="129"/>
        <end position="148"/>
    </location>
</feature>
<evidence type="ECO:0000313" key="2">
    <source>
        <dbReference type="EMBL" id="BAF58572.1"/>
    </source>
</evidence>
<proteinExistence type="predicted"/>
<keyword evidence="1" id="KW-1133">Transmembrane helix</keyword>
<organism evidence="2 3">
    <name type="scientific">Pelotomaculum thermopropionicum (strain DSM 13744 / JCM 10971 / SI)</name>
    <dbReference type="NCBI Taxonomy" id="370438"/>
    <lineage>
        <taxon>Bacteria</taxon>
        <taxon>Bacillati</taxon>
        <taxon>Bacillota</taxon>
        <taxon>Clostridia</taxon>
        <taxon>Eubacteriales</taxon>
        <taxon>Desulfotomaculaceae</taxon>
        <taxon>Pelotomaculum</taxon>
    </lineage>
</organism>
<feature type="transmembrane region" description="Helical" evidence="1">
    <location>
        <begin position="447"/>
        <end position="465"/>
    </location>
</feature>
<feature type="transmembrane region" description="Helical" evidence="1">
    <location>
        <begin position="40"/>
        <end position="57"/>
    </location>
</feature>